<comment type="caution">
    <text evidence="1">The sequence shown here is derived from an EMBL/GenBank/DDBJ whole genome shotgun (WGS) entry which is preliminary data.</text>
</comment>
<evidence type="ECO:0000313" key="2">
    <source>
        <dbReference type="Proteomes" id="UP001638806"/>
    </source>
</evidence>
<proteinExistence type="predicted"/>
<accession>A0ACC4DXL1</accession>
<name>A0ACC4DXL1_PURLI</name>
<sequence length="75" mass="7809">MVSRKRLALGAGLLLGAVADAQTYKIDTPDNIRQSARTLAYDLMLFYPGNKTGGIPSTLPGPPPLGRTTGGRAAP</sequence>
<dbReference type="EMBL" id="JBGNUJ010000004">
    <property type="protein sequence ID" value="KAL3961090.1"/>
    <property type="molecule type" value="Genomic_DNA"/>
</dbReference>
<gene>
    <name evidence="1" type="ORF">ACCO45_006207</name>
</gene>
<reference evidence="1" key="1">
    <citation type="submission" date="2024-12" db="EMBL/GenBank/DDBJ databases">
        <title>Comparative genomics and development of molecular markers within Purpureocillium lilacinum and among Purpureocillium species.</title>
        <authorList>
            <person name="Yeh Z.-Y."/>
            <person name="Ni N.-T."/>
            <person name="Lo P.-H."/>
            <person name="Mushyakhwo K."/>
            <person name="Lin C.-F."/>
            <person name="Nai Y.-S."/>
        </authorList>
    </citation>
    <scope>NUCLEOTIDE SEQUENCE</scope>
    <source>
        <strain evidence="1">NCHU-NPUST-175</strain>
    </source>
</reference>
<organism evidence="1 2">
    <name type="scientific">Purpureocillium lilacinum</name>
    <name type="common">Paecilomyces lilacinus</name>
    <dbReference type="NCBI Taxonomy" id="33203"/>
    <lineage>
        <taxon>Eukaryota</taxon>
        <taxon>Fungi</taxon>
        <taxon>Dikarya</taxon>
        <taxon>Ascomycota</taxon>
        <taxon>Pezizomycotina</taxon>
        <taxon>Sordariomycetes</taxon>
        <taxon>Hypocreomycetidae</taxon>
        <taxon>Hypocreales</taxon>
        <taxon>Ophiocordycipitaceae</taxon>
        <taxon>Purpureocillium</taxon>
    </lineage>
</organism>
<protein>
    <submittedName>
        <fullName evidence="1">Uncharacterized protein</fullName>
    </submittedName>
</protein>
<keyword evidence="2" id="KW-1185">Reference proteome</keyword>
<evidence type="ECO:0000313" key="1">
    <source>
        <dbReference type="EMBL" id="KAL3961090.1"/>
    </source>
</evidence>
<dbReference type="Proteomes" id="UP001638806">
    <property type="component" value="Unassembled WGS sequence"/>
</dbReference>